<protein>
    <submittedName>
        <fullName evidence="1">Uncharacterized protein</fullName>
    </submittedName>
</protein>
<dbReference type="Proteomes" id="UP001163603">
    <property type="component" value="Chromosome 12"/>
</dbReference>
<proteinExistence type="predicted"/>
<dbReference type="EMBL" id="CM047747">
    <property type="protein sequence ID" value="KAJ0017884.1"/>
    <property type="molecule type" value="Genomic_DNA"/>
</dbReference>
<accession>A0ACC0XHP0</accession>
<gene>
    <name evidence="1" type="ORF">Pint_11221</name>
</gene>
<reference evidence="2" key="1">
    <citation type="journal article" date="2023" name="G3 (Bethesda)">
        <title>Genome assembly and association tests identify interacting loci associated with vigor, precocity, and sex in interspecific pistachio rootstocks.</title>
        <authorList>
            <person name="Palmer W."/>
            <person name="Jacygrad E."/>
            <person name="Sagayaradj S."/>
            <person name="Cavanaugh K."/>
            <person name="Han R."/>
            <person name="Bertier L."/>
            <person name="Beede B."/>
            <person name="Kafkas S."/>
            <person name="Golino D."/>
            <person name="Preece J."/>
            <person name="Michelmore R."/>
        </authorList>
    </citation>
    <scope>NUCLEOTIDE SEQUENCE [LARGE SCALE GENOMIC DNA]</scope>
</reference>
<sequence length="163" mass="17759">MIWYSLNCIPLIVVPGSSCCVCAGNSFMTSSVHDLSDNSEADEQQKHSESQIRSSSPVSGMSHPGITTPVQYTTPQLGAGHAMKQSLIGVVAVMVTDCWRLCLCYYNARVMFKWRVDGVSIGGSNNGLAWCLGGAILVQLDACGGTWCLDDNLKYHLQMQFCW</sequence>
<name>A0ACC0XHP0_9ROSI</name>
<keyword evidence="2" id="KW-1185">Reference proteome</keyword>
<organism evidence="1 2">
    <name type="scientific">Pistacia integerrima</name>
    <dbReference type="NCBI Taxonomy" id="434235"/>
    <lineage>
        <taxon>Eukaryota</taxon>
        <taxon>Viridiplantae</taxon>
        <taxon>Streptophyta</taxon>
        <taxon>Embryophyta</taxon>
        <taxon>Tracheophyta</taxon>
        <taxon>Spermatophyta</taxon>
        <taxon>Magnoliopsida</taxon>
        <taxon>eudicotyledons</taxon>
        <taxon>Gunneridae</taxon>
        <taxon>Pentapetalae</taxon>
        <taxon>rosids</taxon>
        <taxon>malvids</taxon>
        <taxon>Sapindales</taxon>
        <taxon>Anacardiaceae</taxon>
        <taxon>Pistacia</taxon>
    </lineage>
</organism>
<evidence type="ECO:0000313" key="2">
    <source>
        <dbReference type="Proteomes" id="UP001163603"/>
    </source>
</evidence>
<evidence type="ECO:0000313" key="1">
    <source>
        <dbReference type="EMBL" id="KAJ0017884.1"/>
    </source>
</evidence>
<comment type="caution">
    <text evidence="1">The sequence shown here is derived from an EMBL/GenBank/DDBJ whole genome shotgun (WGS) entry which is preliminary data.</text>
</comment>